<organism evidence="1">
    <name type="scientific">marine sediment metagenome</name>
    <dbReference type="NCBI Taxonomy" id="412755"/>
    <lineage>
        <taxon>unclassified sequences</taxon>
        <taxon>metagenomes</taxon>
        <taxon>ecological metagenomes</taxon>
    </lineage>
</organism>
<comment type="caution">
    <text evidence="1">The sequence shown here is derived from an EMBL/GenBank/DDBJ whole genome shotgun (WGS) entry which is preliminary data.</text>
</comment>
<protein>
    <recommendedName>
        <fullName evidence="2">Lipoprotein</fullName>
    </recommendedName>
</protein>
<reference evidence="1" key="1">
    <citation type="journal article" date="2015" name="Nature">
        <title>Complex archaea that bridge the gap between prokaryotes and eukaryotes.</title>
        <authorList>
            <person name="Spang A."/>
            <person name="Saw J.H."/>
            <person name="Jorgensen S.L."/>
            <person name="Zaremba-Niedzwiedzka K."/>
            <person name="Martijn J."/>
            <person name="Lind A.E."/>
            <person name="van Eijk R."/>
            <person name="Schleper C."/>
            <person name="Guy L."/>
            <person name="Ettema T.J."/>
        </authorList>
    </citation>
    <scope>NUCLEOTIDE SEQUENCE</scope>
</reference>
<dbReference type="EMBL" id="LAZR01026848">
    <property type="protein sequence ID" value="KKL67466.1"/>
    <property type="molecule type" value="Genomic_DNA"/>
</dbReference>
<dbReference type="AlphaFoldDB" id="A0A0F9EMI5"/>
<dbReference type="PROSITE" id="PS51257">
    <property type="entry name" value="PROKAR_LIPOPROTEIN"/>
    <property type="match status" value="1"/>
</dbReference>
<gene>
    <name evidence="1" type="ORF">LCGC14_2134680</name>
</gene>
<sequence>MKKKVLITICIMLVAGCAVQQPRARLESDIINFTAVVNTLRILKEADKFEPDEIEQISALINTANKLLDKRAEAIIAKEEPPDVFDALNIITAELIKYQLKGQSDG</sequence>
<evidence type="ECO:0008006" key="2">
    <source>
        <dbReference type="Google" id="ProtNLM"/>
    </source>
</evidence>
<proteinExistence type="predicted"/>
<name>A0A0F9EMI5_9ZZZZ</name>
<evidence type="ECO:0000313" key="1">
    <source>
        <dbReference type="EMBL" id="KKL67466.1"/>
    </source>
</evidence>
<accession>A0A0F9EMI5</accession>